<evidence type="ECO:0000313" key="3">
    <source>
        <dbReference type="Proteomes" id="UP001596074"/>
    </source>
</evidence>
<evidence type="ECO:0000313" key="2">
    <source>
        <dbReference type="EMBL" id="MFC5755088.1"/>
    </source>
</evidence>
<dbReference type="InterPro" id="IPR036388">
    <property type="entry name" value="WH-like_DNA-bd_sf"/>
</dbReference>
<proteinExistence type="predicted"/>
<dbReference type="PANTHER" id="PTHR33516:SF2">
    <property type="entry name" value="LEXA REPRESSOR-RELATED"/>
    <property type="match status" value="1"/>
</dbReference>
<comment type="caution">
    <text evidence="2">The sequence shown here is derived from an EMBL/GenBank/DDBJ whole genome shotgun (WGS) entry which is preliminary data.</text>
</comment>
<dbReference type="Gene3D" id="1.10.10.10">
    <property type="entry name" value="Winged helix-like DNA-binding domain superfamily/Winged helix DNA-binding domain"/>
    <property type="match status" value="1"/>
</dbReference>
<protein>
    <recommendedName>
        <fullName evidence="1">LexA repressor DNA-binding domain-containing protein</fullName>
    </recommendedName>
</protein>
<feature type="domain" description="LexA repressor DNA-binding" evidence="1">
    <location>
        <begin position="26"/>
        <end position="90"/>
    </location>
</feature>
<dbReference type="Pfam" id="PF01726">
    <property type="entry name" value="LexA_DNA_bind"/>
    <property type="match status" value="1"/>
</dbReference>
<dbReference type="InterPro" id="IPR006199">
    <property type="entry name" value="LexA_DNA-bd_dom"/>
</dbReference>
<sequence length="131" mass="14604">GWNLQIKLPEYRLQQNPRWLQRSEQMMELTPRQNEVFEAIKVHIEKAGFPPTMLELAGLIGCASPNAAVEHVKSLKKKGYITVAPGAARGITVVKMEWDADPVTIIKDLLSGGDKARDNAVEWLKKQGVSL</sequence>
<reference evidence="3" key="1">
    <citation type="journal article" date="2019" name="Int. J. Syst. Evol. Microbiol.">
        <title>The Global Catalogue of Microorganisms (GCM) 10K type strain sequencing project: providing services to taxonomists for standard genome sequencing and annotation.</title>
        <authorList>
            <consortium name="The Broad Institute Genomics Platform"/>
            <consortium name="The Broad Institute Genome Sequencing Center for Infectious Disease"/>
            <person name="Wu L."/>
            <person name="Ma J."/>
        </authorList>
    </citation>
    <scope>NUCLEOTIDE SEQUENCE [LARGE SCALE GENOMIC DNA]</scope>
    <source>
        <strain evidence="3">KCTC 42087</strain>
    </source>
</reference>
<dbReference type="EMBL" id="JBHSON010000324">
    <property type="protein sequence ID" value="MFC5755088.1"/>
    <property type="molecule type" value="Genomic_DNA"/>
</dbReference>
<evidence type="ECO:0000259" key="1">
    <source>
        <dbReference type="Pfam" id="PF01726"/>
    </source>
</evidence>
<dbReference type="Proteomes" id="UP001596074">
    <property type="component" value="Unassembled WGS sequence"/>
</dbReference>
<dbReference type="InterPro" id="IPR050077">
    <property type="entry name" value="LexA_repressor"/>
</dbReference>
<dbReference type="PANTHER" id="PTHR33516">
    <property type="entry name" value="LEXA REPRESSOR"/>
    <property type="match status" value="1"/>
</dbReference>
<dbReference type="SUPFAM" id="SSF46785">
    <property type="entry name" value="Winged helix' DNA-binding domain"/>
    <property type="match status" value="1"/>
</dbReference>
<keyword evidence="3" id="KW-1185">Reference proteome</keyword>
<dbReference type="InterPro" id="IPR036390">
    <property type="entry name" value="WH_DNA-bd_sf"/>
</dbReference>
<organism evidence="2 3">
    <name type="scientific">Actinomadura rugatobispora</name>
    <dbReference type="NCBI Taxonomy" id="1994"/>
    <lineage>
        <taxon>Bacteria</taxon>
        <taxon>Bacillati</taxon>
        <taxon>Actinomycetota</taxon>
        <taxon>Actinomycetes</taxon>
        <taxon>Streptosporangiales</taxon>
        <taxon>Thermomonosporaceae</taxon>
        <taxon>Actinomadura</taxon>
    </lineage>
</organism>
<accession>A0ABW1AKY8</accession>
<gene>
    <name evidence="2" type="ORF">ACFPZN_56600</name>
</gene>
<feature type="non-terminal residue" evidence="2">
    <location>
        <position position="1"/>
    </location>
</feature>
<name>A0ABW1AKY8_9ACTN</name>